<dbReference type="HOGENOM" id="CLU_001112_0_0_1"/>
<protein>
    <recommendedName>
        <fullName evidence="2">DH domain-containing protein</fullName>
    </recommendedName>
</protein>
<feature type="compositionally biased region" description="Basic and acidic residues" evidence="1">
    <location>
        <begin position="915"/>
        <end position="933"/>
    </location>
</feature>
<dbReference type="InterPro" id="IPR051492">
    <property type="entry name" value="Dynamin-Rho_GEF"/>
</dbReference>
<dbReference type="Proteomes" id="UP000007129">
    <property type="component" value="Unassembled WGS sequence"/>
</dbReference>
<feature type="compositionally biased region" description="Low complexity" evidence="1">
    <location>
        <begin position="165"/>
        <end position="181"/>
    </location>
</feature>
<feature type="region of interest" description="Disordered" evidence="1">
    <location>
        <begin position="1606"/>
        <end position="1760"/>
    </location>
</feature>
<accession>K2RJJ4</accession>
<comment type="caution">
    <text evidence="3">The sequence shown here is derived from an EMBL/GenBank/DDBJ whole genome shotgun (WGS) entry which is preliminary data.</text>
</comment>
<dbReference type="PANTHER" id="PTHR22834:SF20">
    <property type="entry name" value="SH3 DOMAIN-CONTAINING PROTEIN"/>
    <property type="match status" value="1"/>
</dbReference>
<feature type="region of interest" description="Disordered" evidence="1">
    <location>
        <begin position="1"/>
        <end position="340"/>
    </location>
</feature>
<dbReference type="CDD" id="cd00160">
    <property type="entry name" value="RhoGEF"/>
    <property type="match status" value="1"/>
</dbReference>
<dbReference type="PROSITE" id="PS50010">
    <property type="entry name" value="DH_2"/>
    <property type="match status" value="1"/>
</dbReference>
<feature type="region of interest" description="Disordered" evidence="1">
    <location>
        <begin position="354"/>
        <end position="651"/>
    </location>
</feature>
<feature type="compositionally biased region" description="Low complexity" evidence="1">
    <location>
        <begin position="1614"/>
        <end position="1629"/>
    </location>
</feature>
<feature type="compositionally biased region" description="Polar residues" evidence="1">
    <location>
        <begin position="1630"/>
        <end position="1639"/>
    </location>
</feature>
<dbReference type="InterPro" id="IPR027267">
    <property type="entry name" value="AH/BAR_dom_sf"/>
</dbReference>
<feature type="compositionally biased region" description="Polar residues" evidence="1">
    <location>
        <begin position="331"/>
        <end position="340"/>
    </location>
</feature>
<feature type="compositionally biased region" description="Low complexity" evidence="1">
    <location>
        <begin position="704"/>
        <end position="720"/>
    </location>
</feature>
<dbReference type="InParanoid" id="K2RJJ4"/>
<feature type="domain" description="DH" evidence="2">
    <location>
        <begin position="1087"/>
        <end position="1304"/>
    </location>
</feature>
<dbReference type="Pfam" id="PF00621">
    <property type="entry name" value="RhoGEF"/>
    <property type="match status" value="1"/>
</dbReference>
<dbReference type="SUPFAM" id="SSF48065">
    <property type="entry name" value="DBL homology domain (DH-domain)"/>
    <property type="match status" value="1"/>
</dbReference>
<feature type="compositionally biased region" description="Low complexity" evidence="1">
    <location>
        <begin position="1742"/>
        <end position="1755"/>
    </location>
</feature>
<proteinExistence type="predicted"/>
<evidence type="ECO:0000259" key="2">
    <source>
        <dbReference type="PROSITE" id="PS50010"/>
    </source>
</evidence>
<feature type="compositionally biased region" description="Polar residues" evidence="1">
    <location>
        <begin position="141"/>
        <end position="155"/>
    </location>
</feature>
<organism evidence="3 4">
    <name type="scientific">Macrophomina phaseolina (strain MS6)</name>
    <name type="common">Charcoal rot fungus</name>
    <dbReference type="NCBI Taxonomy" id="1126212"/>
    <lineage>
        <taxon>Eukaryota</taxon>
        <taxon>Fungi</taxon>
        <taxon>Dikarya</taxon>
        <taxon>Ascomycota</taxon>
        <taxon>Pezizomycotina</taxon>
        <taxon>Dothideomycetes</taxon>
        <taxon>Dothideomycetes incertae sedis</taxon>
        <taxon>Botryosphaeriales</taxon>
        <taxon>Botryosphaeriaceae</taxon>
        <taxon>Macrophomina</taxon>
    </lineage>
</organism>
<dbReference type="GO" id="GO:0005737">
    <property type="term" value="C:cytoplasm"/>
    <property type="evidence" value="ECO:0007669"/>
    <property type="project" value="TreeGrafter"/>
</dbReference>
<feature type="region of interest" description="Disordered" evidence="1">
    <location>
        <begin position="671"/>
        <end position="725"/>
    </location>
</feature>
<feature type="compositionally biased region" description="Polar residues" evidence="1">
    <location>
        <begin position="1725"/>
        <end position="1741"/>
    </location>
</feature>
<dbReference type="OrthoDB" id="10256089at2759"/>
<dbReference type="PANTHER" id="PTHR22834">
    <property type="entry name" value="NUCLEAR FUSION PROTEIN FUS2"/>
    <property type="match status" value="1"/>
</dbReference>
<feature type="compositionally biased region" description="Low complexity" evidence="1">
    <location>
        <begin position="233"/>
        <end position="242"/>
    </location>
</feature>
<dbReference type="VEuPathDB" id="FungiDB:MPH_08098"/>
<evidence type="ECO:0000256" key="1">
    <source>
        <dbReference type="SAM" id="MobiDB-lite"/>
    </source>
</evidence>
<dbReference type="CDD" id="cd07589">
    <property type="entry name" value="BAR_DNMBP"/>
    <property type="match status" value="1"/>
</dbReference>
<name>K2RJJ4_MACPH</name>
<evidence type="ECO:0000313" key="3">
    <source>
        <dbReference type="EMBL" id="EKG14823.1"/>
    </source>
</evidence>
<feature type="compositionally biased region" description="Polar residues" evidence="1">
    <location>
        <begin position="589"/>
        <end position="606"/>
    </location>
</feature>
<sequence>MQPEDIDSWSSSAHPSLYDEQQHRHAPYHANGSLPLAAPFDAPDGDEPDNFYRQGPIPPPSSPPQQNIVVNGVMATVSNRPDPPHRTPSAKSPPPALKSARQNLRSVSSPASSLPVSNGSRPPGTTVSSNVYRPPVKNIVSKFNQTAGSPETPSATKLRKPVPTPRSSSRYASSPASSTASIEPVREADTDQPHNEQQRGSNGLNGAAGSRNVLRRAGNPPQTPEHGRRHAKSSVSSLSSSQGGSGRPLLFGELPSDALGPELLGYGIPETARHRSGSLDGNAQRPTALFSHGRSQTTPDVPKLAPTGRGRSASALGHRRSRSDFSGLPRSPTNEVQFHANSIDEYFSQIQASARGANSRIPLPSSRRPSTTSESASSIQSSRASSALSERRYHTKAPPTDNGASKKKAGKDTTPRARPVTPTSTRRYATTPSKRSGESPKVSVQVNVPPPTTSPVLRSSRPRQPVSAASTAASRAKMAERLRNPPPTSGIASDSTSSRRPLQKPKPRHNLGLAGPTLADRKALIEKSMRAQGISATRNASRARSKAASRAQSPTSNLRDKRTAESNGSIDGVVIGGKSRKASAHAQKLSLNVKDSQQPPEQISKSNEGEESPVLGALSPSFAPQNQVDTTPKPVSQHEFPQAPPENQRPVDGVALTDRNILDQVLQMRESVCSSASQTDNTESEKEDSGSINIMLRATPSLEQSQQMWSGQSQGSQGQSARWSTTSYEASVEGIQFVDDSSERRDSYPYESFTSAAPEDSINMARASQHHDPRAADWTPQIHRLPSTGLFAREQTDGTSTILKILDFYRTSQPVTPEIAHGFQQQIKSVSPLIQYDEWASREKTEQFLASLVKDSEGINSVSPEDTPKQPSRAYAADDFLDDYERRLAPEGDLGGTAIIYGSTELYGKPSRPASIKDSELEDRPAPPPKDWRYSPGQTAQNTPPPQVGPITPLDTISRLTSPFQPNLPEIHSTSEGLGLNIQSQSVTDLASAKEDAPSGLSNSVDTTTGASATPPSPGTLRKPYQSSVVPENAEAGATRASSIAEDRDVSSQQPASSAASHKSMESMNDRMSQVQQGPEEVKRLLQRRYQIKELLETELHYFQDMKVVEDIYKGTSYAIHEVSDDDRKILFGNTAEIVAFSLNFLDALRPAAEPIFKLNQGGRWHKRNSISTTGEQGETNGPLDDRLDRKTTIGGAFLDHLNEMERVYCAYVQNHSAANNRLQEIQKNKQVQIWLNECHNYAGDITTAWDLDSLIIKPTQRFLKYTLLLDGIIKMTPEDHPDYTSLKIAVEGMRGISTRINETKGRKEIVEKIVTRKREKSDAGITSAVQKAFGRRAEKVKQQVGLSETVDDPEYDAISQKFGGHFFQLQIVMRDVEKYLEDVDKMIHQNNALATELENWLDVSLPEHPEIESKWRQYMVIIREITAYALGSHKEEVRKTVIKPISVLWELHGKPQKLMQKRKKRLPDYAKFKMLKESGGKVDSKLKEIGDEFVAINGALKDDLPKLYAKTKTLIEACQRNLIDSQRRWYQVLSLNFEKALGQGEQVDPKLLELPAISSAFDADYVRAREELERIESVIRGVKEAAAFSPATTFMTDDYSLKRPSTFASSKRTQSITSDHSIIITSPTPGSQRQSGNYSGVEPGNTPLIMDPPQMSPTMPSPTAPGRVRAGSTLSSRGPSTPHSLSAQPPGAGYFPQRPATSAGRTPDPSSSQTRISLDAPDQGRSSGQSVFSTQTQHTRSSSIFSSAMPMSDSPTDTRDEALDQEVSEEKVLFLAASLFEFNIAHDRREAGFPYLVYVPGEVFDVLGMRGELWLARNQDDSSGTIGWIWEKHFARIFSE</sequence>
<dbReference type="GO" id="GO:0005085">
    <property type="term" value="F:guanyl-nucleotide exchange factor activity"/>
    <property type="evidence" value="ECO:0007669"/>
    <property type="project" value="InterPro"/>
</dbReference>
<feature type="compositionally biased region" description="Polar residues" evidence="1">
    <location>
        <begin position="1673"/>
        <end position="1688"/>
    </location>
</feature>
<feature type="compositionally biased region" description="Low complexity" evidence="1">
    <location>
        <begin position="359"/>
        <end position="388"/>
    </location>
</feature>
<feature type="compositionally biased region" description="Polar residues" evidence="1">
    <location>
        <begin position="672"/>
        <end position="681"/>
    </location>
</feature>
<feature type="compositionally biased region" description="Polar residues" evidence="1">
    <location>
        <begin position="972"/>
        <end position="989"/>
    </location>
</feature>
<dbReference type="GO" id="GO:0032955">
    <property type="term" value="P:regulation of division septum assembly"/>
    <property type="evidence" value="ECO:0007669"/>
    <property type="project" value="TreeGrafter"/>
</dbReference>
<dbReference type="GO" id="GO:0031991">
    <property type="term" value="P:regulation of actomyosin contractile ring contraction"/>
    <property type="evidence" value="ECO:0007669"/>
    <property type="project" value="TreeGrafter"/>
</dbReference>
<dbReference type="Gene3D" id="1.20.900.10">
    <property type="entry name" value="Dbl homology (DH) domain"/>
    <property type="match status" value="1"/>
</dbReference>
<reference evidence="3 4" key="1">
    <citation type="journal article" date="2012" name="BMC Genomics">
        <title>Tools to kill: Genome of one of the most destructive plant pathogenic fungi Macrophomina phaseolina.</title>
        <authorList>
            <person name="Islam M.S."/>
            <person name="Haque M.S."/>
            <person name="Islam M.M."/>
            <person name="Emdad E.M."/>
            <person name="Halim A."/>
            <person name="Hossen Q.M.M."/>
            <person name="Hossain M.Z."/>
            <person name="Ahmed B."/>
            <person name="Rahim S."/>
            <person name="Rahman M.S."/>
            <person name="Alam M.M."/>
            <person name="Hou S."/>
            <person name="Wan X."/>
            <person name="Saito J.A."/>
            <person name="Alam M."/>
        </authorList>
    </citation>
    <scope>NUCLEOTIDE SEQUENCE [LARGE SCALE GENOMIC DNA]</scope>
    <source>
        <strain evidence="3 4">MS6</strain>
    </source>
</reference>
<feature type="compositionally biased region" description="Polar residues" evidence="1">
    <location>
        <begin position="1700"/>
        <end position="1717"/>
    </location>
</feature>
<feature type="compositionally biased region" description="Low complexity" evidence="1">
    <location>
        <begin position="1051"/>
        <end position="1061"/>
    </location>
</feature>
<dbReference type="EMBL" id="AHHD01000337">
    <property type="protein sequence ID" value="EKG14823.1"/>
    <property type="molecule type" value="Genomic_DNA"/>
</dbReference>
<dbReference type="Gene3D" id="1.20.1270.60">
    <property type="entry name" value="Arfaptin homology (AH) domain/BAR domain"/>
    <property type="match status" value="1"/>
</dbReference>
<feature type="compositionally biased region" description="Low complexity" evidence="1">
    <location>
        <begin position="467"/>
        <end position="476"/>
    </location>
</feature>
<feature type="region of interest" description="Disordered" evidence="1">
    <location>
        <begin position="909"/>
        <end position="1080"/>
    </location>
</feature>
<evidence type="ECO:0000313" key="4">
    <source>
        <dbReference type="Proteomes" id="UP000007129"/>
    </source>
</evidence>
<gene>
    <name evidence="3" type="ORF">MPH_08098</name>
</gene>
<feature type="compositionally biased region" description="Polar residues" evidence="1">
    <location>
        <begin position="421"/>
        <end position="434"/>
    </location>
</feature>
<feature type="compositionally biased region" description="Basic and acidic residues" evidence="1">
    <location>
        <begin position="184"/>
        <end position="197"/>
    </location>
</feature>
<dbReference type="STRING" id="1126212.K2RJJ4"/>
<feature type="compositionally biased region" description="Polar residues" evidence="1">
    <location>
        <begin position="622"/>
        <end position="634"/>
    </location>
</feature>
<dbReference type="SUPFAM" id="SSF103657">
    <property type="entry name" value="BAR/IMD domain-like"/>
    <property type="match status" value="1"/>
</dbReference>
<dbReference type="eggNOG" id="KOG3519">
    <property type="taxonomic scope" value="Eukaryota"/>
</dbReference>
<feature type="compositionally biased region" description="Polar residues" evidence="1">
    <location>
        <begin position="490"/>
        <end position="500"/>
    </location>
</feature>
<dbReference type="InterPro" id="IPR000219">
    <property type="entry name" value="DH_dom"/>
</dbReference>
<dbReference type="SMART" id="SM00325">
    <property type="entry name" value="RhoGEF"/>
    <property type="match status" value="1"/>
</dbReference>
<feature type="compositionally biased region" description="Basic and acidic residues" evidence="1">
    <location>
        <begin position="519"/>
        <end position="529"/>
    </location>
</feature>
<dbReference type="InterPro" id="IPR035899">
    <property type="entry name" value="DBL_dom_sf"/>
</dbReference>
<feature type="compositionally biased region" description="Low complexity" evidence="1">
    <location>
        <begin position="97"/>
        <end position="120"/>
    </location>
</feature>